<proteinExistence type="predicted"/>
<dbReference type="InterPro" id="IPR036761">
    <property type="entry name" value="TTHA0802/YceI-like_sf"/>
</dbReference>
<dbReference type="SUPFAM" id="SSF101874">
    <property type="entry name" value="YceI-like"/>
    <property type="match status" value="1"/>
</dbReference>
<comment type="caution">
    <text evidence="3">The sequence shown here is derived from an EMBL/GenBank/DDBJ whole genome shotgun (WGS) entry which is preliminary data.</text>
</comment>
<accession>A0A5B2TQV0</accession>
<dbReference type="Gene3D" id="2.40.128.110">
    <property type="entry name" value="Lipid/polyisoprenoid-binding, YceI-like"/>
    <property type="match status" value="1"/>
</dbReference>
<dbReference type="SMART" id="SM00867">
    <property type="entry name" value="YceI"/>
    <property type="match status" value="1"/>
</dbReference>
<organism evidence="3 4">
    <name type="scientific">Maribacter flavus</name>
    <dbReference type="NCBI Taxonomy" id="1658664"/>
    <lineage>
        <taxon>Bacteria</taxon>
        <taxon>Pseudomonadati</taxon>
        <taxon>Bacteroidota</taxon>
        <taxon>Flavobacteriia</taxon>
        <taxon>Flavobacteriales</taxon>
        <taxon>Flavobacteriaceae</taxon>
        <taxon>Maribacter</taxon>
    </lineage>
</organism>
<dbReference type="RefSeq" id="WP_154918812.1">
    <property type="nucleotide sequence ID" value="NZ_VUOE01000002.1"/>
</dbReference>
<feature type="chain" id="PRO_5022850556" evidence="1">
    <location>
        <begin position="19"/>
        <end position="186"/>
    </location>
</feature>
<reference evidence="3 4" key="1">
    <citation type="submission" date="2019-09" db="EMBL/GenBank/DDBJ databases">
        <authorList>
            <person name="Khan S.A."/>
            <person name="Jeon C.O."/>
            <person name="Chun B.H."/>
            <person name="Jeong S.E."/>
        </authorList>
    </citation>
    <scope>NUCLEOTIDE SEQUENCE [LARGE SCALE GENOMIC DNA]</scope>
    <source>
        <strain evidence="3 4">KCTC 42508</strain>
    </source>
</reference>
<evidence type="ECO:0000256" key="1">
    <source>
        <dbReference type="SAM" id="SignalP"/>
    </source>
</evidence>
<feature type="signal peptide" evidence="1">
    <location>
        <begin position="1"/>
        <end position="18"/>
    </location>
</feature>
<name>A0A5B2TQV0_9FLAO</name>
<dbReference type="EMBL" id="VUOE01000002">
    <property type="protein sequence ID" value="KAA2216684.1"/>
    <property type="molecule type" value="Genomic_DNA"/>
</dbReference>
<gene>
    <name evidence="3" type="ORF">F0361_11850</name>
</gene>
<protein>
    <submittedName>
        <fullName evidence="3">YceI family protein</fullName>
    </submittedName>
</protein>
<dbReference type="AlphaFoldDB" id="A0A5B2TQV0"/>
<feature type="domain" description="Lipid/polyisoprenoid-binding YceI-like" evidence="2">
    <location>
        <begin position="21"/>
        <end position="184"/>
    </location>
</feature>
<keyword evidence="1" id="KW-0732">Signal</keyword>
<dbReference type="Proteomes" id="UP000323188">
    <property type="component" value="Unassembled WGS sequence"/>
</dbReference>
<dbReference type="PANTHER" id="PTHR34406:SF1">
    <property type="entry name" value="PROTEIN YCEI"/>
    <property type="match status" value="1"/>
</dbReference>
<sequence>MKNKLFLLILLSSLAVGAQSTWTADKAHSKIGFAVTHLLISEVDGNFDEFEISATAGDSFMDPSFEVSINTASVDTDNERRDGHLKSADFFDVEAHPTMTFKTTSVEKTGDNTFKMMGDLTMHGVTKPVKLEGKVNGVITDQRSQKLKAGLKLTGTLDRTEFGVGEASAAIGSEIDLTINLEMAQQ</sequence>
<dbReference type="PANTHER" id="PTHR34406">
    <property type="entry name" value="PROTEIN YCEI"/>
    <property type="match status" value="1"/>
</dbReference>
<dbReference type="InterPro" id="IPR007372">
    <property type="entry name" value="Lipid/polyisoprenoid-bd_YceI"/>
</dbReference>
<dbReference type="Pfam" id="PF04264">
    <property type="entry name" value="YceI"/>
    <property type="match status" value="1"/>
</dbReference>
<evidence type="ECO:0000313" key="4">
    <source>
        <dbReference type="Proteomes" id="UP000323188"/>
    </source>
</evidence>
<evidence type="ECO:0000259" key="2">
    <source>
        <dbReference type="SMART" id="SM00867"/>
    </source>
</evidence>
<evidence type="ECO:0000313" key="3">
    <source>
        <dbReference type="EMBL" id="KAA2216684.1"/>
    </source>
</evidence>